<reference evidence="1" key="1">
    <citation type="submission" date="2020-02" db="EMBL/GenBank/DDBJ databases">
        <authorList>
            <person name="Scholz U."/>
            <person name="Mascher M."/>
            <person name="Fiebig A."/>
        </authorList>
    </citation>
    <scope>NUCLEOTIDE SEQUENCE</scope>
</reference>
<dbReference type="PANTHER" id="PTHR36067:SF1">
    <property type="entry name" value="EXPRESSED PROTEIN"/>
    <property type="match status" value="1"/>
</dbReference>
<accession>A0A7I8KCT3</accession>
<dbReference type="Proteomes" id="UP000663760">
    <property type="component" value="Chromosome 4"/>
</dbReference>
<dbReference type="AlphaFoldDB" id="A0A7I8KCT3"/>
<organism evidence="1 2">
    <name type="scientific">Spirodela intermedia</name>
    <name type="common">Intermediate duckweed</name>
    <dbReference type="NCBI Taxonomy" id="51605"/>
    <lineage>
        <taxon>Eukaryota</taxon>
        <taxon>Viridiplantae</taxon>
        <taxon>Streptophyta</taxon>
        <taxon>Embryophyta</taxon>
        <taxon>Tracheophyta</taxon>
        <taxon>Spermatophyta</taxon>
        <taxon>Magnoliopsida</taxon>
        <taxon>Liliopsida</taxon>
        <taxon>Araceae</taxon>
        <taxon>Lemnoideae</taxon>
        <taxon>Spirodela</taxon>
    </lineage>
</organism>
<protein>
    <submittedName>
        <fullName evidence="1">Uncharacterized protein</fullName>
    </submittedName>
</protein>
<name>A0A7I8KCT3_SPIIN</name>
<gene>
    <name evidence="1" type="ORF">SI8410_04005747</name>
</gene>
<keyword evidence="2" id="KW-1185">Reference proteome</keyword>
<dbReference type="PANTHER" id="PTHR36067">
    <property type="entry name" value="EXPRESSED PROTEIN"/>
    <property type="match status" value="1"/>
</dbReference>
<sequence>MADIALLVVEEYERRKRRDEEQMVGIGGVVSSYISSLSRRVVSSSIKGKAAQVGAMEMEGFRKPVAPKSPLALAAFEGFFPA</sequence>
<dbReference type="EMBL" id="LR746267">
    <property type="protein sequence ID" value="CAA7395086.1"/>
    <property type="molecule type" value="Genomic_DNA"/>
</dbReference>
<evidence type="ECO:0000313" key="1">
    <source>
        <dbReference type="EMBL" id="CAA7395086.1"/>
    </source>
</evidence>
<evidence type="ECO:0000313" key="2">
    <source>
        <dbReference type="Proteomes" id="UP000663760"/>
    </source>
</evidence>
<proteinExistence type="predicted"/>